<dbReference type="InterPro" id="IPR012340">
    <property type="entry name" value="NA-bd_OB-fold"/>
</dbReference>
<dbReference type="InterPro" id="IPR002810">
    <property type="entry name" value="NfeD-like_C"/>
</dbReference>
<feature type="transmembrane region" description="Helical" evidence="5">
    <location>
        <begin position="29"/>
        <end position="49"/>
    </location>
</feature>
<dbReference type="GO" id="GO:0008233">
    <property type="term" value="F:peptidase activity"/>
    <property type="evidence" value="ECO:0007669"/>
    <property type="project" value="UniProtKB-KW"/>
</dbReference>
<dbReference type="Gene3D" id="2.40.50.140">
    <property type="entry name" value="Nucleic acid-binding proteins"/>
    <property type="match status" value="1"/>
</dbReference>
<keyword evidence="7" id="KW-0378">Hydrolase</keyword>
<evidence type="ECO:0000256" key="5">
    <source>
        <dbReference type="SAM" id="Phobius"/>
    </source>
</evidence>
<evidence type="ECO:0000256" key="4">
    <source>
        <dbReference type="ARBA" id="ARBA00023136"/>
    </source>
</evidence>
<dbReference type="EMBL" id="LNQE01001208">
    <property type="protein sequence ID" value="KUG20280.1"/>
    <property type="molecule type" value="Genomic_DNA"/>
</dbReference>
<evidence type="ECO:0000256" key="3">
    <source>
        <dbReference type="ARBA" id="ARBA00022989"/>
    </source>
</evidence>
<dbReference type="InterPro" id="IPR052165">
    <property type="entry name" value="Membrane_assoc_protease"/>
</dbReference>
<evidence type="ECO:0000256" key="2">
    <source>
        <dbReference type="ARBA" id="ARBA00022692"/>
    </source>
</evidence>
<gene>
    <name evidence="7" type="ORF">ASZ90_009978</name>
</gene>
<evidence type="ECO:0000256" key="1">
    <source>
        <dbReference type="ARBA" id="ARBA00004141"/>
    </source>
</evidence>
<feature type="transmembrane region" description="Helical" evidence="5">
    <location>
        <begin position="6"/>
        <end position="22"/>
    </location>
</feature>
<dbReference type="AlphaFoldDB" id="A0A0W8FH91"/>
<proteinExistence type="predicted"/>
<dbReference type="PANTHER" id="PTHR33507:SF3">
    <property type="entry name" value="INNER MEMBRANE PROTEIN YBBJ"/>
    <property type="match status" value="1"/>
</dbReference>
<sequence>MVMEGIALGWILIIAGAVMLLIEVSEPGYFIGVPATVMIILGILLVLGIDILDTVWGVVIGVAVAIGAAAFTVFLYGRLTPEGEPTTISGSALIGREGRVIRTTDPDSIEGKVIIGGIQWSARSEAGEIPVGRKVIVVRSEGVHVVVREVAE</sequence>
<accession>A0A0W8FH91</accession>
<dbReference type="Pfam" id="PF01957">
    <property type="entry name" value="NfeD"/>
    <property type="match status" value="1"/>
</dbReference>
<reference evidence="7" key="1">
    <citation type="journal article" date="2015" name="Proc. Natl. Acad. Sci. U.S.A.">
        <title>Networks of energetic and metabolic interactions define dynamics in microbial communities.</title>
        <authorList>
            <person name="Embree M."/>
            <person name="Liu J.K."/>
            <person name="Al-Bassam M.M."/>
            <person name="Zengler K."/>
        </authorList>
    </citation>
    <scope>NUCLEOTIDE SEQUENCE</scope>
</reference>
<comment type="subcellular location">
    <subcellularLocation>
        <location evidence="1">Membrane</location>
        <topology evidence="1">Multi-pass membrane protein</topology>
    </subcellularLocation>
</comment>
<keyword evidence="3 5" id="KW-1133">Transmembrane helix</keyword>
<keyword evidence="4 5" id="KW-0472">Membrane</keyword>
<evidence type="ECO:0000313" key="7">
    <source>
        <dbReference type="EMBL" id="KUG20280.1"/>
    </source>
</evidence>
<keyword evidence="7" id="KW-0645">Protease</keyword>
<name>A0A0W8FH91_9ZZZZ</name>
<comment type="caution">
    <text evidence="7">The sequence shown here is derived from an EMBL/GenBank/DDBJ whole genome shotgun (WGS) entry which is preliminary data.</text>
</comment>
<dbReference type="GO" id="GO:0005886">
    <property type="term" value="C:plasma membrane"/>
    <property type="evidence" value="ECO:0007669"/>
    <property type="project" value="TreeGrafter"/>
</dbReference>
<dbReference type="SUPFAM" id="SSF141322">
    <property type="entry name" value="NfeD domain-like"/>
    <property type="match status" value="1"/>
</dbReference>
<organism evidence="7">
    <name type="scientific">hydrocarbon metagenome</name>
    <dbReference type="NCBI Taxonomy" id="938273"/>
    <lineage>
        <taxon>unclassified sequences</taxon>
        <taxon>metagenomes</taxon>
        <taxon>ecological metagenomes</taxon>
    </lineage>
</organism>
<feature type="transmembrane region" description="Helical" evidence="5">
    <location>
        <begin position="55"/>
        <end position="76"/>
    </location>
</feature>
<dbReference type="GO" id="GO:0006508">
    <property type="term" value="P:proteolysis"/>
    <property type="evidence" value="ECO:0007669"/>
    <property type="project" value="UniProtKB-KW"/>
</dbReference>
<keyword evidence="2 5" id="KW-0812">Transmembrane</keyword>
<protein>
    <submittedName>
        <fullName evidence="7">Putative activity regulator of membrane protease ybbk</fullName>
    </submittedName>
</protein>
<evidence type="ECO:0000259" key="6">
    <source>
        <dbReference type="Pfam" id="PF01957"/>
    </source>
</evidence>
<feature type="domain" description="NfeD-like C-terminal" evidence="6">
    <location>
        <begin position="91"/>
        <end position="148"/>
    </location>
</feature>
<dbReference type="PANTHER" id="PTHR33507">
    <property type="entry name" value="INNER MEMBRANE PROTEIN YBBJ"/>
    <property type="match status" value="1"/>
</dbReference>